<dbReference type="PRINTS" id="PR00922">
    <property type="entry name" value="DADACBPTASE3"/>
</dbReference>
<dbReference type="PROSITE" id="PS51257">
    <property type="entry name" value="PROKAR_LIPOPROTEIN"/>
    <property type="match status" value="1"/>
</dbReference>
<protein>
    <submittedName>
        <fullName evidence="3">Putative D-alanyl-D-alanine carboxypeptidase/D-alanyl-D-alanine-endopeptidase</fullName>
    </submittedName>
</protein>
<dbReference type="NCBIfam" id="TIGR00666">
    <property type="entry name" value="PBP4"/>
    <property type="match status" value="1"/>
</dbReference>
<dbReference type="Gene3D" id="3.50.80.20">
    <property type="entry name" value="D-Ala-D-Ala carboxypeptidase C, peptidase S13"/>
    <property type="match status" value="1"/>
</dbReference>
<keyword evidence="3" id="KW-0121">Carboxypeptidase</keyword>
<gene>
    <name evidence="3" type="ordered locus">LILAB_23430</name>
</gene>
<dbReference type="AlphaFoldDB" id="F8CMV9"/>
<dbReference type="PANTHER" id="PTHR30023">
    <property type="entry name" value="D-ALANYL-D-ALANINE CARBOXYPEPTIDASE"/>
    <property type="match status" value="1"/>
</dbReference>
<dbReference type="HOGENOM" id="CLU_017692_1_2_7"/>
<comment type="similarity">
    <text evidence="1">Belongs to the peptidase S13 family.</text>
</comment>
<dbReference type="GO" id="GO:0004185">
    <property type="term" value="F:serine-type carboxypeptidase activity"/>
    <property type="evidence" value="ECO:0007669"/>
    <property type="project" value="InterPro"/>
</dbReference>
<dbReference type="Pfam" id="PF02113">
    <property type="entry name" value="Peptidase_S13"/>
    <property type="match status" value="1"/>
</dbReference>
<evidence type="ECO:0000256" key="2">
    <source>
        <dbReference type="ARBA" id="ARBA00022801"/>
    </source>
</evidence>
<accession>F8CMV9</accession>
<keyword evidence="3" id="KW-0645">Protease</keyword>
<dbReference type="GO" id="GO:0006508">
    <property type="term" value="P:proteolysis"/>
    <property type="evidence" value="ECO:0007669"/>
    <property type="project" value="InterPro"/>
</dbReference>
<keyword evidence="2" id="KW-0378">Hydrolase</keyword>
<dbReference type="SUPFAM" id="SSF56601">
    <property type="entry name" value="beta-lactamase/transpeptidase-like"/>
    <property type="match status" value="1"/>
</dbReference>
<dbReference type="KEGG" id="mfu:LILAB_23430"/>
<evidence type="ECO:0000313" key="3">
    <source>
        <dbReference type="EMBL" id="AEI66581.1"/>
    </source>
</evidence>
<evidence type="ECO:0000313" key="4">
    <source>
        <dbReference type="Proteomes" id="UP000000488"/>
    </source>
</evidence>
<evidence type="ECO:0000256" key="1">
    <source>
        <dbReference type="ARBA" id="ARBA00006096"/>
    </source>
</evidence>
<dbReference type="InterPro" id="IPR012338">
    <property type="entry name" value="Beta-lactam/transpept-like"/>
</dbReference>
<reference evidence="3 4" key="1">
    <citation type="journal article" date="2011" name="J. Bacteriol.">
        <title>Genome sequence of the halotolerant marine bacterium Myxococcus fulvus HW-1.</title>
        <authorList>
            <person name="Li Z.F."/>
            <person name="Li X."/>
            <person name="Liu H."/>
            <person name="Liu X."/>
            <person name="Han K."/>
            <person name="Wu Z.H."/>
            <person name="Hu W."/>
            <person name="Li F.F."/>
            <person name="Li Y.Z."/>
        </authorList>
    </citation>
    <scope>NUCLEOTIDE SEQUENCE [LARGE SCALE GENOMIC DNA]</scope>
    <source>
        <strain evidence="4">ATCC BAA-855 / HW-1</strain>
    </source>
</reference>
<organism evidence="3 4">
    <name type="scientific">Myxococcus fulvus (strain ATCC BAA-855 / HW-1)</name>
    <dbReference type="NCBI Taxonomy" id="483219"/>
    <lineage>
        <taxon>Bacteria</taxon>
        <taxon>Pseudomonadati</taxon>
        <taxon>Myxococcota</taxon>
        <taxon>Myxococcia</taxon>
        <taxon>Myxococcales</taxon>
        <taxon>Cystobacterineae</taxon>
        <taxon>Myxococcaceae</taxon>
        <taxon>Myxococcus</taxon>
    </lineage>
</organism>
<sequence>MAGDMRRVPFASLLLVAPLLLSGCLRDTRPEGDTLPSLARALFDTLEAEGALASAYVVDARTGEPLYTHREHVRLLPASTLKVVSTASVLAALGPDFRFQTPVSLEGTLTGGLFLGNIVVDPVGDPSLGSWRFPETALACEQVADALQARGIRQWRGQVRVRGARDAEFRLGPGWAWDDAAYAYSAAPTAFVFRENVVDLALSRPEGADCAQPPMVQVTPPFATLTAVVSVDTNAERPTLACVRQRGGPGVRCLWRSPARSCPRSAAVRLAVDEPEALFAACVEAALLQRGIPRLPMTLEAPTPSLPAVPAPLVTLVSPPLSELVKVTNKESLNLYAERLGLRFARERTGAESYGALRTALTEELARRGIPSRDLRPVDGSGLSRYNLATARGLVRVIFTSLREAYGAALLDSLPVAGLDGTLAGRPVTADTAGRVRAKTGTLSGQRCFVGVVDRPGDTRHPRVVFALMLGNMDEGTALPANTAFDRFAEGLVTLPLR</sequence>
<dbReference type="EMBL" id="CP002830">
    <property type="protein sequence ID" value="AEI66581.1"/>
    <property type="molecule type" value="Genomic_DNA"/>
</dbReference>
<dbReference type="PANTHER" id="PTHR30023:SF0">
    <property type="entry name" value="PENICILLIN-SENSITIVE CARBOXYPEPTIDASE A"/>
    <property type="match status" value="1"/>
</dbReference>
<dbReference type="STRING" id="483219.LILAB_23430"/>
<dbReference type="eggNOG" id="COG2027">
    <property type="taxonomic scope" value="Bacteria"/>
</dbReference>
<dbReference type="InterPro" id="IPR000667">
    <property type="entry name" value="Peptidase_S13"/>
</dbReference>
<dbReference type="Proteomes" id="UP000000488">
    <property type="component" value="Chromosome"/>
</dbReference>
<proteinExistence type="inferred from homology"/>
<dbReference type="MEROPS" id="S13.004"/>
<name>F8CMV9_MYXFH</name>
<dbReference type="Gene3D" id="3.40.710.10">
    <property type="entry name" value="DD-peptidase/beta-lactamase superfamily"/>
    <property type="match status" value="2"/>
</dbReference>
<dbReference type="GO" id="GO:0000270">
    <property type="term" value="P:peptidoglycan metabolic process"/>
    <property type="evidence" value="ECO:0007669"/>
    <property type="project" value="TreeGrafter"/>
</dbReference>